<feature type="non-terminal residue" evidence="2">
    <location>
        <position position="1"/>
    </location>
</feature>
<dbReference type="EMBL" id="JAMKFB020000010">
    <property type="protein sequence ID" value="KAL0182934.1"/>
    <property type="molecule type" value="Genomic_DNA"/>
</dbReference>
<feature type="non-terminal residue" evidence="2">
    <location>
        <position position="51"/>
    </location>
</feature>
<feature type="coiled-coil region" evidence="1">
    <location>
        <begin position="1"/>
        <end position="49"/>
    </location>
</feature>
<evidence type="ECO:0000256" key="1">
    <source>
        <dbReference type="SAM" id="Coils"/>
    </source>
</evidence>
<evidence type="ECO:0000313" key="3">
    <source>
        <dbReference type="Proteomes" id="UP001529510"/>
    </source>
</evidence>
<keyword evidence="3" id="KW-1185">Reference proteome</keyword>
<accession>A0ABD0Q9V2</accession>
<evidence type="ECO:0008006" key="4">
    <source>
        <dbReference type="Google" id="ProtNLM"/>
    </source>
</evidence>
<organism evidence="2 3">
    <name type="scientific">Cirrhinus mrigala</name>
    <name type="common">Mrigala</name>
    <dbReference type="NCBI Taxonomy" id="683832"/>
    <lineage>
        <taxon>Eukaryota</taxon>
        <taxon>Metazoa</taxon>
        <taxon>Chordata</taxon>
        <taxon>Craniata</taxon>
        <taxon>Vertebrata</taxon>
        <taxon>Euteleostomi</taxon>
        <taxon>Actinopterygii</taxon>
        <taxon>Neopterygii</taxon>
        <taxon>Teleostei</taxon>
        <taxon>Ostariophysi</taxon>
        <taxon>Cypriniformes</taxon>
        <taxon>Cyprinidae</taxon>
        <taxon>Labeoninae</taxon>
        <taxon>Labeonini</taxon>
        <taxon>Cirrhinus</taxon>
    </lineage>
</organism>
<reference evidence="2 3" key="1">
    <citation type="submission" date="2024-05" db="EMBL/GenBank/DDBJ databases">
        <title>Genome sequencing and assembly of Indian major carp, Cirrhinus mrigala (Hamilton, 1822).</title>
        <authorList>
            <person name="Mohindra V."/>
            <person name="Chowdhury L.M."/>
            <person name="Lal K."/>
            <person name="Jena J.K."/>
        </authorList>
    </citation>
    <scope>NUCLEOTIDE SEQUENCE [LARGE SCALE GENOMIC DNA]</scope>
    <source>
        <strain evidence="2">CM1030</strain>
        <tissue evidence="2">Blood</tissue>
    </source>
</reference>
<sequence>LADLQADQEESQRSVQQLKKKCQRLAAELQDTKLHLENQEGRNHELERKQR</sequence>
<evidence type="ECO:0000313" key="2">
    <source>
        <dbReference type="EMBL" id="KAL0182934.1"/>
    </source>
</evidence>
<dbReference type="AlphaFoldDB" id="A0ABD0Q9V2"/>
<keyword evidence="1" id="KW-0175">Coiled coil</keyword>
<gene>
    <name evidence="2" type="ORF">M9458_022309</name>
</gene>
<name>A0ABD0Q9V2_CIRMR</name>
<dbReference type="Proteomes" id="UP001529510">
    <property type="component" value="Unassembled WGS sequence"/>
</dbReference>
<protein>
    <recommendedName>
        <fullName evidence="4">Myosin heavy chain</fullName>
    </recommendedName>
</protein>
<comment type="caution">
    <text evidence="2">The sequence shown here is derived from an EMBL/GenBank/DDBJ whole genome shotgun (WGS) entry which is preliminary data.</text>
</comment>
<proteinExistence type="predicted"/>